<protein>
    <submittedName>
        <fullName evidence="1">Uncharacterized protein</fullName>
    </submittedName>
</protein>
<reference evidence="1 2" key="1">
    <citation type="submission" date="2021-03" db="EMBL/GenBank/DDBJ databases">
        <title>Geobacter metallireducens gen. nov. sp. nov., a microorganism capable of coupling the complete oxidation of organic compounds to the reduction of iron and other metals.</title>
        <authorList>
            <person name="Li Y."/>
        </authorList>
    </citation>
    <scope>NUCLEOTIDE SEQUENCE [LARGE SCALE GENOMIC DNA]</scope>
    <source>
        <strain evidence="1 2">Jerry-YX</strain>
    </source>
</reference>
<name>A0ABX7Q8P0_9BACT</name>
<keyword evidence="2" id="KW-1185">Reference proteome</keyword>
<organism evidence="1 2">
    <name type="scientific">Geobacter benzoatilyticus</name>
    <dbReference type="NCBI Taxonomy" id="2815309"/>
    <lineage>
        <taxon>Bacteria</taxon>
        <taxon>Pseudomonadati</taxon>
        <taxon>Thermodesulfobacteriota</taxon>
        <taxon>Desulfuromonadia</taxon>
        <taxon>Geobacterales</taxon>
        <taxon>Geobacteraceae</taxon>
        <taxon>Geobacter</taxon>
    </lineage>
</organism>
<gene>
    <name evidence="1" type="ORF">JZM60_13000</name>
</gene>
<proteinExistence type="predicted"/>
<evidence type="ECO:0000313" key="2">
    <source>
        <dbReference type="Proteomes" id="UP000663651"/>
    </source>
</evidence>
<evidence type="ECO:0000313" key="1">
    <source>
        <dbReference type="EMBL" id="QSV47423.1"/>
    </source>
</evidence>
<sequence length="285" mass="31618">MSSRAAVFISGDTPVSEKLKVVAGEVELSPADSATVLFVLAHDHDDAVLQNARRRFAELSDDILREAVTTSSIHPRILDGIARVHWRKADIAKLIASHPHCSDETRSFLAGCGIESSPKAHPHGYDEPEVDDELAGEGEIEVNEESEEFRGKYQLAQVMSVPDKIKIAQTGDKEWRMILIRDSNKLVSGTVIKNPRITEQEVLTISKSAVQNDEILRVICANKEWIKNYQIRKALVENNKTPLPAALRFLATLTDKDLGHLAKSKNISSIISTQARKLLLSKKKD</sequence>
<dbReference type="Proteomes" id="UP000663651">
    <property type="component" value="Chromosome"/>
</dbReference>
<accession>A0ABX7Q8P0</accession>
<dbReference type="EMBL" id="CP071382">
    <property type="protein sequence ID" value="QSV47423.1"/>
    <property type="molecule type" value="Genomic_DNA"/>
</dbReference>